<evidence type="ECO:0000313" key="2">
    <source>
        <dbReference type="Proteomes" id="UP000199202"/>
    </source>
</evidence>
<accession>A0A1G9HXB8</accession>
<evidence type="ECO:0000313" key="1">
    <source>
        <dbReference type="EMBL" id="SDL17465.1"/>
    </source>
</evidence>
<proteinExistence type="predicted"/>
<dbReference type="Proteomes" id="UP000199202">
    <property type="component" value="Unassembled WGS sequence"/>
</dbReference>
<name>A0A1G9HXB8_9ACTN</name>
<dbReference type="EMBL" id="FNDJ01000023">
    <property type="protein sequence ID" value="SDL17465.1"/>
    <property type="molecule type" value="Genomic_DNA"/>
</dbReference>
<organism evidence="1 2">
    <name type="scientific">Nonomuraea jiangxiensis</name>
    <dbReference type="NCBI Taxonomy" id="633440"/>
    <lineage>
        <taxon>Bacteria</taxon>
        <taxon>Bacillati</taxon>
        <taxon>Actinomycetota</taxon>
        <taxon>Actinomycetes</taxon>
        <taxon>Streptosporangiales</taxon>
        <taxon>Streptosporangiaceae</taxon>
        <taxon>Nonomuraea</taxon>
    </lineage>
</organism>
<keyword evidence="2" id="KW-1185">Reference proteome</keyword>
<dbReference type="RefSeq" id="WP_090943509.1">
    <property type="nucleotide sequence ID" value="NZ_FNDJ01000023.1"/>
</dbReference>
<dbReference type="AlphaFoldDB" id="A0A1G9HXB8"/>
<sequence length="154" mass="16267">MIAALPGREETAVEYGWRADLVLAGLVRCGGCGGDLTPDMTAGVITFACPADDCGLVRIAARVLVPAVVEQAVEEVLEQLRTTAAPDLLLALAHRRSAELVPPDTTSGESWWERADPDAQKELLALLIAHIVVKPVDGAGFDVAARLSVAWRSA</sequence>
<reference evidence="1 2" key="1">
    <citation type="submission" date="2016-10" db="EMBL/GenBank/DDBJ databases">
        <authorList>
            <person name="de Groot N.N."/>
        </authorList>
    </citation>
    <scope>NUCLEOTIDE SEQUENCE [LARGE SCALE GENOMIC DNA]</scope>
    <source>
        <strain evidence="1 2">CGMCC 4.6533</strain>
    </source>
</reference>
<protein>
    <submittedName>
        <fullName evidence="1">Uncharacterized protein</fullName>
    </submittedName>
</protein>
<gene>
    <name evidence="1" type="ORF">SAMN05421869_12310</name>
</gene>